<reference evidence="2" key="2">
    <citation type="journal article" date="2021" name="Microbiol. Resour. Announc.">
        <title>Complete Genome Sequences of Three Human Oral Treponema parvum Isolates.</title>
        <authorList>
            <person name="Zeng H."/>
            <person name="Watt R.M."/>
        </authorList>
    </citation>
    <scope>NUCLEOTIDE SEQUENCE</scope>
    <source>
        <strain evidence="2">ATCC 700773</strain>
    </source>
</reference>
<name>A0A975EZ34_9SPIR</name>
<evidence type="ECO:0000256" key="1">
    <source>
        <dbReference type="SAM" id="SignalP"/>
    </source>
</evidence>
<feature type="signal peptide" evidence="1">
    <location>
        <begin position="1"/>
        <end position="25"/>
    </location>
</feature>
<dbReference type="RefSeq" id="WP_210118249.1">
    <property type="nucleotide sequence ID" value="NZ_CP054257.1"/>
</dbReference>
<organism evidence="2 3">
    <name type="scientific">Treponema parvum</name>
    <dbReference type="NCBI Taxonomy" id="138851"/>
    <lineage>
        <taxon>Bacteria</taxon>
        <taxon>Pseudomonadati</taxon>
        <taxon>Spirochaetota</taxon>
        <taxon>Spirochaetia</taxon>
        <taxon>Spirochaetales</taxon>
        <taxon>Treponemataceae</taxon>
        <taxon>Treponema</taxon>
    </lineage>
</organism>
<reference evidence="2" key="1">
    <citation type="submission" date="2020-05" db="EMBL/GenBank/DDBJ databases">
        <authorList>
            <person name="Zeng H."/>
            <person name="Chan Y.K."/>
            <person name="Watt R.M."/>
        </authorList>
    </citation>
    <scope>NUCLEOTIDE SEQUENCE</scope>
    <source>
        <strain evidence="2">ATCC 700773</strain>
    </source>
</reference>
<evidence type="ECO:0000313" key="3">
    <source>
        <dbReference type="Proteomes" id="UP000671995"/>
    </source>
</evidence>
<evidence type="ECO:0000313" key="2">
    <source>
        <dbReference type="EMBL" id="QTQ11453.1"/>
    </source>
</evidence>
<dbReference type="Proteomes" id="UP000671995">
    <property type="component" value="Chromosome"/>
</dbReference>
<sequence length="398" mass="45466">MENKRENKKLAAAFLCLLLALPLTAQSKDGRSDLENKKHYFIREEETGEVLYQRLSWDAIADIFGFEFILEHKDGPGVWREIDKKIVHDNFVDVSLSPGSYRYKVTVINLLEQREATSAYRNFDILIAYQPAVENVTPHLIYLDEFFDGRLTVTGVNFLEDTVFFLEKGGGTIELKPEEISKDGKRARFELNTGRLQPGSYVFVAQDRSGLTGKSEDVLFRFQKPVDAYVSLGYAFTGFTGESVFKEYYNRTAAPLGGVFRLTVLPIKRTYGNFGFNLNYSAAMLHNEHDGYVIDGTLMLSHLNAAYVYPIVKRRLNLGFYAGGGAVFLMKSKFSFDGGSAQSPEYWYWGFDVDAGTALQAFVHKKMYMEFNVDHFFVFRKGFPKYMFQPQLSVGWMF</sequence>
<gene>
    <name evidence="2" type="ORF">HRI96_04110</name>
</gene>
<dbReference type="AlphaFoldDB" id="A0A975EZ34"/>
<accession>A0A975EZ34</accession>
<feature type="chain" id="PRO_5037171582" evidence="1">
    <location>
        <begin position="26"/>
        <end position="398"/>
    </location>
</feature>
<dbReference type="EMBL" id="CP054257">
    <property type="protein sequence ID" value="QTQ11453.1"/>
    <property type="molecule type" value="Genomic_DNA"/>
</dbReference>
<keyword evidence="1" id="KW-0732">Signal</keyword>
<proteinExistence type="predicted"/>
<protein>
    <submittedName>
        <fullName evidence="2">Uncharacterized protein</fullName>
    </submittedName>
</protein>